<proteinExistence type="predicted"/>
<evidence type="ECO:0000313" key="3">
    <source>
        <dbReference type="Proteomes" id="UP000076727"/>
    </source>
</evidence>
<evidence type="ECO:0000256" key="1">
    <source>
        <dbReference type="SAM" id="SignalP"/>
    </source>
</evidence>
<keyword evidence="1" id="KW-0732">Signal</keyword>
<evidence type="ECO:0000313" key="2">
    <source>
        <dbReference type="EMBL" id="KZT63792.1"/>
    </source>
</evidence>
<protein>
    <recommendedName>
        <fullName evidence="4">Secreted protein</fullName>
    </recommendedName>
</protein>
<name>A0A165KZC6_9APHY</name>
<dbReference type="Proteomes" id="UP000076727">
    <property type="component" value="Unassembled WGS sequence"/>
</dbReference>
<accession>A0A165KZC6</accession>
<sequence length="152" mass="16364">MKFAMLSSFLVLFAPESAGRHAASCDSTLSARGRFPSLLWVFTSFATAGTMHAHHERACSGFLCLSVLGRRHVSALSSAQWGGPSRSLRPQIPRLSKCEMHECEAVSTCQATRLAGQVCDWDVLSVPVRYGHTPTSSLGALAPALAPHDLRI</sequence>
<feature type="chain" id="PRO_5007861275" description="Secreted protein" evidence="1">
    <location>
        <begin position="20"/>
        <end position="152"/>
    </location>
</feature>
<gene>
    <name evidence="2" type="ORF">DAEQUDRAFT_86992</name>
</gene>
<organism evidence="2 3">
    <name type="scientific">Daedalea quercina L-15889</name>
    <dbReference type="NCBI Taxonomy" id="1314783"/>
    <lineage>
        <taxon>Eukaryota</taxon>
        <taxon>Fungi</taxon>
        <taxon>Dikarya</taxon>
        <taxon>Basidiomycota</taxon>
        <taxon>Agaricomycotina</taxon>
        <taxon>Agaricomycetes</taxon>
        <taxon>Polyporales</taxon>
        <taxon>Fomitopsis</taxon>
    </lineage>
</organism>
<reference evidence="2 3" key="1">
    <citation type="journal article" date="2016" name="Mol. Biol. Evol.">
        <title>Comparative Genomics of Early-Diverging Mushroom-Forming Fungi Provides Insights into the Origins of Lignocellulose Decay Capabilities.</title>
        <authorList>
            <person name="Nagy L.G."/>
            <person name="Riley R."/>
            <person name="Tritt A."/>
            <person name="Adam C."/>
            <person name="Daum C."/>
            <person name="Floudas D."/>
            <person name="Sun H."/>
            <person name="Yadav J.S."/>
            <person name="Pangilinan J."/>
            <person name="Larsson K.H."/>
            <person name="Matsuura K."/>
            <person name="Barry K."/>
            <person name="Labutti K."/>
            <person name="Kuo R."/>
            <person name="Ohm R.A."/>
            <person name="Bhattacharya S.S."/>
            <person name="Shirouzu T."/>
            <person name="Yoshinaga Y."/>
            <person name="Martin F.M."/>
            <person name="Grigoriev I.V."/>
            <person name="Hibbett D.S."/>
        </authorList>
    </citation>
    <scope>NUCLEOTIDE SEQUENCE [LARGE SCALE GENOMIC DNA]</scope>
    <source>
        <strain evidence="2 3">L-15889</strain>
    </source>
</reference>
<dbReference type="AlphaFoldDB" id="A0A165KZC6"/>
<keyword evidence="3" id="KW-1185">Reference proteome</keyword>
<dbReference type="EMBL" id="KV429156">
    <property type="protein sequence ID" value="KZT63792.1"/>
    <property type="molecule type" value="Genomic_DNA"/>
</dbReference>
<evidence type="ECO:0008006" key="4">
    <source>
        <dbReference type="Google" id="ProtNLM"/>
    </source>
</evidence>
<feature type="signal peptide" evidence="1">
    <location>
        <begin position="1"/>
        <end position="19"/>
    </location>
</feature>